<dbReference type="Proteomes" id="UP001465976">
    <property type="component" value="Unassembled WGS sequence"/>
</dbReference>
<name>A0ABR3FCA8_9AGAR</name>
<evidence type="ECO:0000256" key="1">
    <source>
        <dbReference type="SAM" id="SignalP"/>
    </source>
</evidence>
<keyword evidence="1" id="KW-0732">Signal</keyword>
<dbReference type="EMBL" id="JBAHYK010000563">
    <property type="protein sequence ID" value="KAL0572945.1"/>
    <property type="molecule type" value="Genomic_DNA"/>
</dbReference>
<gene>
    <name evidence="2" type="ORF">V5O48_009017</name>
</gene>
<evidence type="ECO:0000313" key="3">
    <source>
        <dbReference type="Proteomes" id="UP001465976"/>
    </source>
</evidence>
<protein>
    <submittedName>
        <fullName evidence="2">Uncharacterized protein</fullName>
    </submittedName>
</protein>
<keyword evidence="3" id="KW-1185">Reference proteome</keyword>
<proteinExistence type="predicted"/>
<organism evidence="2 3">
    <name type="scientific">Marasmius crinis-equi</name>
    <dbReference type="NCBI Taxonomy" id="585013"/>
    <lineage>
        <taxon>Eukaryota</taxon>
        <taxon>Fungi</taxon>
        <taxon>Dikarya</taxon>
        <taxon>Basidiomycota</taxon>
        <taxon>Agaricomycotina</taxon>
        <taxon>Agaricomycetes</taxon>
        <taxon>Agaricomycetidae</taxon>
        <taxon>Agaricales</taxon>
        <taxon>Marasmiineae</taxon>
        <taxon>Marasmiaceae</taxon>
        <taxon>Marasmius</taxon>
    </lineage>
</organism>
<reference evidence="2 3" key="1">
    <citation type="submission" date="2024-02" db="EMBL/GenBank/DDBJ databases">
        <title>A draft genome for the cacao thread blight pathogen Marasmius crinis-equi.</title>
        <authorList>
            <person name="Cohen S.P."/>
            <person name="Baruah I.K."/>
            <person name="Amoako-Attah I."/>
            <person name="Bukari Y."/>
            <person name="Meinhardt L.W."/>
            <person name="Bailey B.A."/>
        </authorList>
    </citation>
    <scope>NUCLEOTIDE SEQUENCE [LARGE SCALE GENOMIC DNA]</scope>
    <source>
        <strain evidence="2 3">GH-76</strain>
    </source>
</reference>
<sequence>MFLLVPLFLLSHVLTAVAEDCSQTVTLQRFEFENPSPESIQNLTAAMSCFKADHSDNVIGAFLGVIHGAESTLAEQIFLWNSPNGSSLDVATLFLPFSATKTLNVSATAVLPNVTSVYASLRAPVTETIIQDIIPGSDRDILEAVSAYLAVNIRFDENGYGSSIGWELDGPRRIVLNGWATMTVRSYSQFS</sequence>
<comment type="caution">
    <text evidence="2">The sequence shown here is derived from an EMBL/GenBank/DDBJ whole genome shotgun (WGS) entry which is preliminary data.</text>
</comment>
<feature type="signal peptide" evidence="1">
    <location>
        <begin position="1"/>
        <end position="18"/>
    </location>
</feature>
<accession>A0ABR3FCA8</accession>
<evidence type="ECO:0000313" key="2">
    <source>
        <dbReference type="EMBL" id="KAL0572945.1"/>
    </source>
</evidence>
<feature type="chain" id="PRO_5045838838" evidence="1">
    <location>
        <begin position="19"/>
        <end position="191"/>
    </location>
</feature>